<dbReference type="GO" id="GO:0005971">
    <property type="term" value="C:ribonucleoside-diphosphate reductase complex"/>
    <property type="evidence" value="ECO:0007669"/>
    <property type="project" value="TreeGrafter"/>
</dbReference>
<evidence type="ECO:0000256" key="3">
    <source>
        <dbReference type="SAM" id="MobiDB-lite"/>
    </source>
</evidence>
<sequence length="464" mass="51667">MGLQSFLCSEFPLFALNAHMDTSTIIGEGIGERSCEHSSSLDFFSSFLCLDGLYTSGGLSPSEDIKVLSDDGKKVKRLQPFTEADVDELQGIPIESHPSKLVGSIGSNNRFFDFEKLAEVTGVVTENLNNIIDINYYPVETARRSNLRHRPIGIGVQGLADTFILLGLAFDSLEAQKLNKDIFETIYYHALDASSELASREGPYETYQGSPVSKGILQPDMWDVAPSSRWDWPILRKKIARNGIRNSLLVAPMPTASTSQILAKNFGMKYFANLYAFHYEPTFEAYKFDMVIQFFSSYCCKNLGVRGAFSWDSRVPAAVMSPSKKNGTYATTKDDFISLRMKSVTSEDSLAEAQRKKKEVVSCLVNAESQLSFSQVVVETLWEKLCATDSKIAALSTRARATGYAGSFGGGPHWNRTRDGLLHGQQGGLHPEKRLYFSASRHPARQSLHVPRKRKSSENWRLIN</sequence>
<dbReference type="InterPro" id="IPR000788">
    <property type="entry name" value="RNR_lg_C"/>
</dbReference>
<evidence type="ECO:0000256" key="2">
    <source>
        <dbReference type="ARBA" id="ARBA00023116"/>
    </source>
</evidence>
<feature type="region of interest" description="Disordered" evidence="3">
    <location>
        <begin position="441"/>
        <end position="464"/>
    </location>
</feature>
<dbReference type="GO" id="GO:0009263">
    <property type="term" value="P:deoxyribonucleotide biosynthetic process"/>
    <property type="evidence" value="ECO:0007669"/>
    <property type="project" value="UniProtKB-KW"/>
</dbReference>
<dbReference type="SUPFAM" id="SSF51998">
    <property type="entry name" value="PFL-like glycyl radical enzymes"/>
    <property type="match status" value="1"/>
</dbReference>
<dbReference type="EMBL" id="JBBWWQ010000001">
    <property type="protein sequence ID" value="KAK8958022.1"/>
    <property type="molecule type" value="Genomic_DNA"/>
</dbReference>
<dbReference type="InterPro" id="IPR039718">
    <property type="entry name" value="Rrm1"/>
</dbReference>
<reference evidence="5 6" key="1">
    <citation type="journal article" date="2022" name="Nat. Plants">
        <title>Genomes of leafy and leafless Platanthera orchids illuminate the evolution of mycoheterotrophy.</title>
        <authorList>
            <person name="Li M.H."/>
            <person name="Liu K.W."/>
            <person name="Li Z."/>
            <person name="Lu H.C."/>
            <person name="Ye Q.L."/>
            <person name="Zhang D."/>
            <person name="Wang J.Y."/>
            <person name="Li Y.F."/>
            <person name="Zhong Z.M."/>
            <person name="Liu X."/>
            <person name="Yu X."/>
            <person name="Liu D.K."/>
            <person name="Tu X.D."/>
            <person name="Liu B."/>
            <person name="Hao Y."/>
            <person name="Liao X.Y."/>
            <person name="Jiang Y.T."/>
            <person name="Sun W.H."/>
            <person name="Chen J."/>
            <person name="Chen Y.Q."/>
            <person name="Ai Y."/>
            <person name="Zhai J.W."/>
            <person name="Wu S.S."/>
            <person name="Zhou Z."/>
            <person name="Hsiao Y.Y."/>
            <person name="Wu W.L."/>
            <person name="Chen Y.Y."/>
            <person name="Lin Y.F."/>
            <person name="Hsu J.L."/>
            <person name="Li C.Y."/>
            <person name="Wang Z.W."/>
            <person name="Zhao X."/>
            <person name="Zhong W.Y."/>
            <person name="Ma X.K."/>
            <person name="Ma L."/>
            <person name="Huang J."/>
            <person name="Chen G.Z."/>
            <person name="Huang M.Z."/>
            <person name="Huang L."/>
            <person name="Peng D.H."/>
            <person name="Luo Y.B."/>
            <person name="Zou S.Q."/>
            <person name="Chen S.P."/>
            <person name="Lan S."/>
            <person name="Tsai W.C."/>
            <person name="Van de Peer Y."/>
            <person name="Liu Z.J."/>
        </authorList>
    </citation>
    <scope>NUCLEOTIDE SEQUENCE [LARGE SCALE GENOMIC DNA]</scope>
    <source>
        <strain evidence="5">Lor287</strain>
    </source>
</reference>
<comment type="caution">
    <text evidence="5">The sequence shown here is derived from an EMBL/GenBank/DDBJ whole genome shotgun (WGS) entry which is preliminary data.</text>
</comment>
<dbReference type="PRINTS" id="PR01183">
    <property type="entry name" value="RIBORDTASEM1"/>
</dbReference>
<dbReference type="PROSITE" id="PS00089">
    <property type="entry name" value="RIBORED_LARGE"/>
    <property type="match status" value="1"/>
</dbReference>
<evidence type="ECO:0000313" key="5">
    <source>
        <dbReference type="EMBL" id="KAK8958022.1"/>
    </source>
</evidence>
<gene>
    <name evidence="5" type="primary">RNR1</name>
    <name evidence="5" type="ORF">KSP39_PZI000810</name>
</gene>
<organism evidence="5 6">
    <name type="scientific">Platanthera zijinensis</name>
    <dbReference type="NCBI Taxonomy" id="2320716"/>
    <lineage>
        <taxon>Eukaryota</taxon>
        <taxon>Viridiplantae</taxon>
        <taxon>Streptophyta</taxon>
        <taxon>Embryophyta</taxon>
        <taxon>Tracheophyta</taxon>
        <taxon>Spermatophyta</taxon>
        <taxon>Magnoliopsida</taxon>
        <taxon>Liliopsida</taxon>
        <taxon>Asparagales</taxon>
        <taxon>Orchidaceae</taxon>
        <taxon>Orchidoideae</taxon>
        <taxon>Orchideae</taxon>
        <taxon>Orchidinae</taxon>
        <taxon>Platanthera</taxon>
    </lineage>
</organism>
<evidence type="ECO:0000313" key="6">
    <source>
        <dbReference type="Proteomes" id="UP001418222"/>
    </source>
</evidence>
<dbReference type="GO" id="GO:0004748">
    <property type="term" value="F:ribonucleoside-diphosphate reductase activity, thioredoxin disulfide as acceptor"/>
    <property type="evidence" value="ECO:0007669"/>
    <property type="project" value="TreeGrafter"/>
</dbReference>
<dbReference type="Gene3D" id="3.20.70.20">
    <property type="match status" value="1"/>
</dbReference>
<dbReference type="InterPro" id="IPR013346">
    <property type="entry name" value="NrdE_NrdA_C"/>
</dbReference>
<dbReference type="PANTHER" id="PTHR11573">
    <property type="entry name" value="RIBONUCLEOSIDE-DIPHOSPHATE REDUCTASE LARGE CHAIN"/>
    <property type="match status" value="1"/>
</dbReference>
<keyword evidence="6" id="KW-1185">Reference proteome</keyword>
<feature type="domain" description="Ribonucleotide reductase large subunit" evidence="4">
    <location>
        <begin position="232"/>
        <end position="254"/>
    </location>
</feature>
<dbReference type="Proteomes" id="UP001418222">
    <property type="component" value="Unassembled WGS sequence"/>
</dbReference>
<protein>
    <submittedName>
        <fullName evidence="5">Ribonucleoside-diphosphate reductase large subunit</fullName>
    </submittedName>
</protein>
<dbReference type="PANTHER" id="PTHR11573:SF6">
    <property type="entry name" value="RIBONUCLEOSIDE-DIPHOSPHATE REDUCTASE LARGE SUBUNIT"/>
    <property type="match status" value="1"/>
</dbReference>
<comment type="similarity">
    <text evidence="1">Belongs to the ribonucleoside diphosphate reductase large chain family.</text>
</comment>
<dbReference type="GO" id="GO:0005524">
    <property type="term" value="F:ATP binding"/>
    <property type="evidence" value="ECO:0007669"/>
    <property type="project" value="TreeGrafter"/>
</dbReference>
<evidence type="ECO:0000256" key="1">
    <source>
        <dbReference type="ARBA" id="ARBA00010406"/>
    </source>
</evidence>
<evidence type="ECO:0000259" key="4">
    <source>
        <dbReference type="PROSITE" id="PS00089"/>
    </source>
</evidence>
<proteinExistence type="inferred from homology"/>
<keyword evidence="2" id="KW-0215">Deoxyribonucleotide synthesis</keyword>
<name>A0AAP0GGV2_9ASPA</name>
<dbReference type="Pfam" id="PF02867">
    <property type="entry name" value="Ribonuc_red_lgC"/>
    <property type="match status" value="1"/>
</dbReference>
<accession>A0AAP0GGV2</accession>
<dbReference type="AlphaFoldDB" id="A0AAP0GGV2"/>